<evidence type="ECO:0000256" key="2">
    <source>
        <dbReference type="ARBA" id="ARBA00022475"/>
    </source>
</evidence>
<sequence>MVDPAGTPAPSGASGTSSSAAAAKHLAAPAPPGSATEGAEAAAGTAGAEAAARAEAAAENARSPLRNWLAVGAVAIGIFSVVTTEMLPVGLLTSMSSALGVSDGTAGLAMTLPGIVAALSAPVLTVVVGRYDRKIVLCALMALLTAANLVTAIAPNFAVLLVARLLIGLTIGGIWPIAVGIAVRLVPERSVATATSIIFGGIAVGFVLGVPAGTFIGDLSTWRLPFVVMGLLTLAVLATMVISLPRLPATQTVRLTELPGLLRNVRLRTGLIITALLVTGHFAAYTYLRPVLEEVSEVPTGLISTLLLIYGAAGIVGNFAAGSRAYDDPRGTLMVLVALLAGSVLLIPLVGTTTVGAGVLLAVWGLAYGGVSVSAQAWVLRAAPEAGEVASALFISVFNASISLGALLGGRAADGIAVSSVLWCGGTLAMLALVTLCAAGAHTMPRRS</sequence>
<comment type="caution">
    <text evidence="9">The sequence shown here is derived from an EMBL/GenBank/DDBJ whole genome shotgun (WGS) entry which is preliminary data.</text>
</comment>
<feature type="transmembrane region" description="Helical" evidence="7">
    <location>
        <begin position="416"/>
        <end position="441"/>
    </location>
</feature>
<dbReference type="RefSeq" id="WP_184579371.1">
    <property type="nucleotide sequence ID" value="NZ_JACHJL010000027.1"/>
</dbReference>
<feature type="transmembrane region" description="Helical" evidence="7">
    <location>
        <begin position="107"/>
        <end position="128"/>
    </location>
</feature>
<keyword evidence="5 7" id="KW-0472">Membrane</keyword>
<dbReference type="InterPro" id="IPR011701">
    <property type="entry name" value="MFS"/>
</dbReference>
<evidence type="ECO:0000313" key="9">
    <source>
        <dbReference type="EMBL" id="MBB5939771.1"/>
    </source>
</evidence>
<keyword evidence="10" id="KW-1185">Reference proteome</keyword>
<feature type="transmembrane region" description="Helical" evidence="7">
    <location>
        <begin position="357"/>
        <end position="380"/>
    </location>
</feature>
<proteinExistence type="predicted"/>
<feature type="transmembrane region" description="Helical" evidence="7">
    <location>
        <begin position="300"/>
        <end position="321"/>
    </location>
</feature>
<feature type="transmembrane region" description="Helical" evidence="7">
    <location>
        <begin position="135"/>
        <end position="155"/>
    </location>
</feature>
<dbReference type="GO" id="GO:0022857">
    <property type="term" value="F:transmembrane transporter activity"/>
    <property type="evidence" value="ECO:0007669"/>
    <property type="project" value="InterPro"/>
</dbReference>
<dbReference type="EMBL" id="JACHJL010000027">
    <property type="protein sequence ID" value="MBB5939771.1"/>
    <property type="molecule type" value="Genomic_DNA"/>
</dbReference>
<feature type="transmembrane region" description="Helical" evidence="7">
    <location>
        <begin position="197"/>
        <end position="216"/>
    </location>
</feature>
<dbReference type="Proteomes" id="UP000588098">
    <property type="component" value="Unassembled WGS sequence"/>
</dbReference>
<evidence type="ECO:0000259" key="8">
    <source>
        <dbReference type="PROSITE" id="PS50850"/>
    </source>
</evidence>
<feature type="transmembrane region" description="Helical" evidence="7">
    <location>
        <begin position="68"/>
        <end position="87"/>
    </location>
</feature>
<dbReference type="PROSITE" id="PS50850">
    <property type="entry name" value="MFS"/>
    <property type="match status" value="1"/>
</dbReference>
<keyword evidence="3 7" id="KW-0812">Transmembrane</keyword>
<keyword evidence="2" id="KW-1003">Cell membrane</keyword>
<accession>A0A7W9QGP1</accession>
<feature type="transmembrane region" description="Helical" evidence="7">
    <location>
        <begin position="392"/>
        <end position="410"/>
    </location>
</feature>
<feature type="transmembrane region" description="Helical" evidence="7">
    <location>
        <begin position="333"/>
        <end position="351"/>
    </location>
</feature>
<dbReference type="GO" id="GO:0005886">
    <property type="term" value="C:plasma membrane"/>
    <property type="evidence" value="ECO:0007669"/>
    <property type="project" value="UniProtKB-SubCell"/>
</dbReference>
<dbReference type="InterPro" id="IPR050189">
    <property type="entry name" value="MFS_Efflux_Transporters"/>
</dbReference>
<dbReference type="PANTHER" id="PTHR43124:SF3">
    <property type="entry name" value="CHLORAMPHENICOL EFFLUX PUMP RV0191"/>
    <property type="match status" value="1"/>
</dbReference>
<dbReference type="CDD" id="cd17324">
    <property type="entry name" value="MFS_NepI_like"/>
    <property type="match status" value="1"/>
</dbReference>
<reference evidence="9 10" key="1">
    <citation type="submission" date="2020-08" db="EMBL/GenBank/DDBJ databases">
        <title>Genomic Encyclopedia of Type Strains, Phase III (KMG-III): the genomes of soil and plant-associated and newly described type strains.</title>
        <authorList>
            <person name="Whitman W."/>
        </authorList>
    </citation>
    <scope>NUCLEOTIDE SEQUENCE [LARGE SCALE GENOMIC DNA]</scope>
    <source>
        <strain evidence="9 10">CECT 8305</strain>
    </source>
</reference>
<gene>
    <name evidence="9" type="ORF">FHS42_006867</name>
</gene>
<feature type="transmembrane region" description="Helical" evidence="7">
    <location>
        <begin position="161"/>
        <end position="185"/>
    </location>
</feature>
<evidence type="ECO:0000256" key="4">
    <source>
        <dbReference type="ARBA" id="ARBA00022989"/>
    </source>
</evidence>
<evidence type="ECO:0000256" key="3">
    <source>
        <dbReference type="ARBA" id="ARBA00022692"/>
    </source>
</evidence>
<feature type="region of interest" description="Disordered" evidence="6">
    <location>
        <begin position="1"/>
        <end position="44"/>
    </location>
</feature>
<feature type="transmembrane region" description="Helical" evidence="7">
    <location>
        <begin position="265"/>
        <end position="288"/>
    </location>
</feature>
<dbReference type="Pfam" id="PF07690">
    <property type="entry name" value="MFS_1"/>
    <property type="match status" value="1"/>
</dbReference>
<name>A0A7W9QGP1_9ACTN</name>
<evidence type="ECO:0000256" key="5">
    <source>
        <dbReference type="ARBA" id="ARBA00023136"/>
    </source>
</evidence>
<feature type="domain" description="Major facilitator superfamily (MFS) profile" evidence="8">
    <location>
        <begin position="70"/>
        <end position="444"/>
    </location>
</feature>
<organism evidence="9 10">
    <name type="scientific">Streptomyces zagrosensis</name>
    <dbReference type="NCBI Taxonomy" id="1042984"/>
    <lineage>
        <taxon>Bacteria</taxon>
        <taxon>Bacillati</taxon>
        <taxon>Actinomycetota</taxon>
        <taxon>Actinomycetes</taxon>
        <taxon>Kitasatosporales</taxon>
        <taxon>Streptomycetaceae</taxon>
        <taxon>Streptomyces</taxon>
    </lineage>
</organism>
<dbReference type="InterPro" id="IPR020846">
    <property type="entry name" value="MFS_dom"/>
</dbReference>
<dbReference type="InterPro" id="IPR036259">
    <property type="entry name" value="MFS_trans_sf"/>
</dbReference>
<dbReference type="PANTHER" id="PTHR43124">
    <property type="entry name" value="PURINE EFFLUX PUMP PBUE"/>
    <property type="match status" value="1"/>
</dbReference>
<evidence type="ECO:0000256" key="7">
    <source>
        <dbReference type="SAM" id="Phobius"/>
    </source>
</evidence>
<dbReference type="Gene3D" id="1.20.1250.20">
    <property type="entry name" value="MFS general substrate transporter like domains"/>
    <property type="match status" value="1"/>
</dbReference>
<comment type="subcellular location">
    <subcellularLocation>
        <location evidence="1">Cell membrane</location>
        <topology evidence="1">Multi-pass membrane protein</topology>
    </subcellularLocation>
</comment>
<evidence type="ECO:0000256" key="1">
    <source>
        <dbReference type="ARBA" id="ARBA00004651"/>
    </source>
</evidence>
<dbReference type="SUPFAM" id="SSF103473">
    <property type="entry name" value="MFS general substrate transporter"/>
    <property type="match status" value="1"/>
</dbReference>
<feature type="transmembrane region" description="Helical" evidence="7">
    <location>
        <begin position="222"/>
        <end position="244"/>
    </location>
</feature>
<evidence type="ECO:0000313" key="10">
    <source>
        <dbReference type="Proteomes" id="UP000588098"/>
    </source>
</evidence>
<protein>
    <submittedName>
        <fullName evidence="9">Putative MFS family arabinose efflux permease</fullName>
    </submittedName>
</protein>
<keyword evidence="4 7" id="KW-1133">Transmembrane helix</keyword>
<evidence type="ECO:0000256" key="6">
    <source>
        <dbReference type="SAM" id="MobiDB-lite"/>
    </source>
</evidence>
<dbReference type="AlphaFoldDB" id="A0A7W9QGP1"/>